<sequence length="447" mass="49616">MIGYVGLNDDSRYGKGDVKEKFCGSLLPPALSSSGPRLVLTLDTHGAVRGGRFLARYNFVTDYAISGLPIAEGQCSYLYDSSKTQSGVFNSPRHPGNYPEDLDCVYIFRPQGDAKILLSFDVFSLPPTDNILCRGTDYVEFYEETDIRNNFTSIVRYCSGHFPAPFISHRVVKLLFHSDSTQSTMGFKATFQFVRDGDMNTKCGKIIPSGGSGGLIESPNFPRKYKSNTYCEWEVRASKKTNRIMLQVAYFGIEGNMATTGCVNTAVRIYEDDENLRPQVELCGNLGPENVFVSNKDIIKISFLSSPKALGGKGFKLSWTELYTADNCFGFTCAVNKLCISSSLTCNDLPNCGRDDDSDEVTECPVTAGIQILHIAIGTSISSFFCIILLICGFYHRRKFRTERPPDDHDHVEVRYVSAPSGCNTTDRLLMEENRTGSPRCQKVSMV</sequence>
<accession>A0AAN8J5N5</accession>
<dbReference type="Pfam" id="PF00431">
    <property type="entry name" value="CUB"/>
    <property type="match status" value="2"/>
</dbReference>
<evidence type="ECO:0000256" key="2">
    <source>
        <dbReference type="PROSITE-ProRule" id="PRU00059"/>
    </source>
</evidence>
<protein>
    <recommendedName>
        <fullName evidence="4">CUB domain-containing protein</fullName>
    </recommendedName>
</protein>
<dbReference type="CDD" id="cd00041">
    <property type="entry name" value="CUB"/>
    <property type="match status" value="2"/>
</dbReference>
<keyword evidence="3" id="KW-0472">Membrane</keyword>
<dbReference type="PROSITE" id="PS01180">
    <property type="entry name" value="CUB"/>
    <property type="match status" value="2"/>
</dbReference>
<gene>
    <name evidence="5" type="ORF">SNE40_018863</name>
</gene>
<dbReference type="GO" id="GO:0005886">
    <property type="term" value="C:plasma membrane"/>
    <property type="evidence" value="ECO:0007669"/>
    <property type="project" value="TreeGrafter"/>
</dbReference>
<proteinExistence type="predicted"/>
<evidence type="ECO:0000256" key="1">
    <source>
        <dbReference type="ARBA" id="ARBA00023157"/>
    </source>
</evidence>
<organism evidence="5 6">
    <name type="scientific">Patella caerulea</name>
    <name type="common">Rayed Mediterranean limpet</name>
    <dbReference type="NCBI Taxonomy" id="87958"/>
    <lineage>
        <taxon>Eukaryota</taxon>
        <taxon>Metazoa</taxon>
        <taxon>Spiralia</taxon>
        <taxon>Lophotrochozoa</taxon>
        <taxon>Mollusca</taxon>
        <taxon>Gastropoda</taxon>
        <taxon>Patellogastropoda</taxon>
        <taxon>Patelloidea</taxon>
        <taxon>Patellidae</taxon>
        <taxon>Patella</taxon>
    </lineage>
</organism>
<dbReference type="InterPro" id="IPR053207">
    <property type="entry name" value="Non-NMDA_GluR_Accessory"/>
</dbReference>
<keyword evidence="3" id="KW-1133">Transmembrane helix</keyword>
<dbReference type="Proteomes" id="UP001347796">
    <property type="component" value="Unassembled WGS sequence"/>
</dbReference>
<dbReference type="SMART" id="SM00042">
    <property type="entry name" value="CUB"/>
    <property type="match status" value="2"/>
</dbReference>
<evidence type="ECO:0000259" key="4">
    <source>
        <dbReference type="PROSITE" id="PS01180"/>
    </source>
</evidence>
<dbReference type="Gene3D" id="2.60.120.290">
    <property type="entry name" value="Spermadhesin, CUB domain"/>
    <property type="match status" value="2"/>
</dbReference>
<feature type="domain" description="CUB" evidence="4">
    <location>
        <begin position="75"/>
        <end position="194"/>
    </location>
</feature>
<dbReference type="AlphaFoldDB" id="A0AAN8J5N5"/>
<comment type="caution">
    <text evidence="2">Lacks conserved residue(s) required for the propagation of feature annotation.</text>
</comment>
<dbReference type="PANTHER" id="PTHR47537">
    <property type="entry name" value="CUBILIN"/>
    <property type="match status" value="1"/>
</dbReference>
<feature type="domain" description="CUB" evidence="4">
    <location>
        <begin position="203"/>
        <end position="322"/>
    </location>
</feature>
<dbReference type="InterPro" id="IPR035914">
    <property type="entry name" value="Sperma_CUB_dom_sf"/>
</dbReference>
<keyword evidence="1" id="KW-1015">Disulfide bond</keyword>
<dbReference type="EMBL" id="JAZGQO010000014">
    <property type="protein sequence ID" value="KAK6170477.1"/>
    <property type="molecule type" value="Genomic_DNA"/>
</dbReference>
<evidence type="ECO:0000256" key="3">
    <source>
        <dbReference type="SAM" id="Phobius"/>
    </source>
</evidence>
<reference evidence="5 6" key="1">
    <citation type="submission" date="2024-01" db="EMBL/GenBank/DDBJ databases">
        <title>The genome of the rayed Mediterranean limpet Patella caerulea (Linnaeus, 1758).</title>
        <authorList>
            <person name="Anh-Thu Weber A."/>
            <person name="Halstead-Nussloch G."/>
        </authorList>
    </citation>
    <scope>NUCLEOTIDE SEQUENCE [LARGE SCALE GENOMIC DNA]</scope>
    <source>
        <strain evidence="5">AATW-2023a</strain>
        <tissue evidence="5">Whole specimen</tissue>
    </source>
</reference>
<name>A0AAN8J5N5_PATCE</name>
<evidence type="ECO:0000313" key="6">
    <source>
        <dbReference type="Proteomes" id="UP001347796"/>
    </source>
</evidence>
<dbReference type="InterPro" id="IPR000859">
    <property type="entry name" value="CUB_dom"/>
</dbReference>
<comment type="caution">
    <text evidence="5">The sequence shown here is derived from an EMBL/GenBank/DDBJ whole genome shotgun (WGS) entry which is preliminary data.</text>
</comment>
<dbReference type="PANTHER" id="PTHR47537:SF2">
    <property type="entry name" value="CUBILIN"/>
    <property type="match status" value="1"/>
</dbReference>
<dbReference type="SUPFAM" id="SSF49854">
    <property type="entry name" value="Spermadhesin, CUB domain"/>
    <property type="match status" value="3"/>
</dbReference>
<feature type="transmembrane region" description="Helical" evidence="3">
    <location>
        <begin position="372"/>
        <end position="395"/>
    </location>
</feature>
<evidence type="ECO:0000313" key="5">
    <source>
        <dbReference type="EMBL" id="KAK6170477.1"/>
    </source>
</evidence>
<keyword evidence="3" id="KW-0812">Transmembrane</keyword>
<keyword evidence="6" id="KW-1185">Reference proteome</keyword>